<evidence type="ECO:0000313" key="1">
    <source>
        <dbReference type="EMBL" id="EEV18629.1"/>
    </source>
</evidence>
<protein>
    <submittedName>
        <fullName evidence="1">TOBE domain protein</fullName>
    </submittedName>
</protein>
<dbReference type="InterPro" id="IPR008995">
    <property type="entry name" value="Mo/tungstate-bd_C_term_dom"/>
</dbReference>
<proteinExistence type="predicted"/>
<dbReference type="eggNOG" id="COG3585">
    <property type="taxonomic scope" value="Bacteria"/>
</dbReference>
<comment type="caution">
    <text evidence="1">The sequence shown here is derived from an EMBL/GenBank/DDBJ whole genome shotgun (WGS) entry which is preliminary data.</text>
</comment>
<dbReference type="SUPFAM" id="SSF50331">
    <property type="entry name" value="MOP-like"/>
    <property type="match status" value="1"/>
</dbReference>
<evidence type="ECO:0000313" key="2">
    <source>
        <dbReference type="Proteomes" id="UP000005709"/>
    </source>
</evidence>
<dbReference type="Proteomes" id="UP000005709">
    <property type="component" value="Unassembled WGS sequence"/>
</dbReference>
<name>C8PF01_9BACT</name>
<gene>
    <name evidence="1" type="ORF">CAMGR0001_2641</name>
</gene>
<organism evidence="1 2">
    <name type="scientific">Campylobacter gracilis RM3268</name>
    <dbReference type="NCBI Taxonomy" id="553220"/>
    <lineage>
        <taxon>Bacteria</taxon>
        <taxon>Pseudomonadati</taxon>
        <taxon>Campylobacterota</taxon>
        <taxon>Epsilonproteobacteria</taxon>
        <taxon>Campylobacterales</taxon>
        <taxon>Campylobacteraceae</taxon>
        <taxon>Campylobacter</taxon>
    </lineage>
</organism>
<dbReference type="OrthoDB" id="5363134at2"/>
<sequence>MIRARINEILQKDGIHSVGFIAGGIKLRGVFLQLSSELKVGSEVYVGFKSTDVLLSREALSGVSSENEIHGKIMSLSLGEILCTLRFEGKISFDVLISAHSAQELALREGDEVFAYINATAIYIEKYDND</sequence>
<dbReference type="AlphaFoldDB" id="C8PF01"/>
<keyword evidence="2" id="KW-1185">Reference proteome</keyword>
<dbReference type="STRING" id="824.CGRAC_0351"/>
<accession>C8PF01</accession>
<dbReference type="Gene3D" id="2.40.50.100">
    <property type="match status" value="1"/>
</dbReference>
<reference evidence="1 2" key="1">
    <citation type="submission" date="2009-07" db="EMBL/GenBank/DDBJ databases">
        <authorList>
            <person name="Madupu R."/>
            <person name="Sebastian Y."/>
            <person name="Durkin A.S."/>
            <person name="Torralba M."/>
            <person name="Methe B."/>
            <person name="Sutton G.G."/>
            <person name="Strausberg R.L."/>
            <person name="Nelson K.E."/>
        </authorList>
    </citation>
    <scope>NUCLEOTIDE SEQUENCE [LARGE SCALE GENOMIC DNA]</scope>
    <source>
        <strain evidence="1 2">RM3268</strain>
    </source>
</reference>
<dbReference type="RefSeq" id="WP_005869698.1">
    <property type="nucleotide sequence ID" value="NZ_ACYG01000009.1"/>
</dbReference>
<dbReference type="EMBL" id="ACYG01000009">
    <property type="protein sequence ID" value="EEV18629.1"/>
    <property type="molecule type" value="Genomic_DNA"/>
</dbReference>